<keyword evidence="10" id="KW-1185">Reference proteome</keyword>
<comment type="subcellular location">
    <subcellularLocation>
        <location evidence="7">Cell membrane</location>
        <topology evidence="7">Multi-pass membrane protein</topology>
    </subcellularLocation>
    <subcellularLocation>
        <location evidence="1">Membrane</location>
        <topology evidence="1">Multi-pass membrane protein</topology>
    </subcellularLocation>
</comment>
<dbReference type="KEGG" id="ckl:CKL_0778"/>
<dbReference type="SUPFAM" id="SSF161098">
    <property type="entry name" value="MetI-like"/>
    <property type="match status" value="1"/>
</dbReference>
<dbReference type="GO" id="GO:0015226">
    <property type="term" value="F:carnitine transmembrane transporter activity"/>
    <property type="evidence" value="ECO:0007669"/>
    <property type="project" value="TreeGrafter"/>
</dbReference>
<feature type="domain" description="ABC transmembrane type-1" evidence="8">
    <location>
        <begin position="87"/>
        <end position="266"/>
    </location>
</feature>
<dbReference type="FunFam" id="1.10.3720.10:FF:000001">
    <property type="entry name" value="Glycine betaine ABC transporter, permease"/>
    <property type="match status" value="1"/>
</dbReference>
<evidence type="ECO:0000256" key="7">
    <source>
        <dbReference type="RuleBase" id="RU363032"/>
    </source>
</evidence>
<comment type="similarity">
    <text evidence="7">Belongs to the binding-protein-dependent transport system permease family.</text>
</comment>
<organism evidence="9 10">
    <name type="scientific">Clostridium kluyveri (strain ATCC 8527 / DSM 555 / NBRC 12016 / NCIMB 10680 / K1)</name>
    <dbReference type="NCBI Taxonomy" id="431943"/>
    <lineage>
        <taxon>Bacteria</taxon>
        <taxon>Bacillati</taxon>
        <taxon>Bacillota</taxon>
        <taxon>Clostridia</taxon>
        <taxon>Eubacteriales</taxon>
        <taxon>Clostridiaceae</taxon>
        <taxon>Clostridium</taxon>
    </lineage>
</organism>
<dbReference type="GO" id="GO:0043190">
    <property type="term" value="C:ATP-binding cassette (ABC) transporter complex"/>
    <property type="evidence" value="ECO:0007669"/>
    <property type="project" value="TreeGrafter"/>
</dbReference>
<evidence type="ECO:0000256" key="2">
    <source>
        <dbReference type="ARBA" id="ARBA00022448"/>
    </source>
</evidence>
<feature type="transmembrane region" description="Helical" evidence="7">
    <location>
        <begin position="245"/>
        <end position="262"/>
    </location>
</feature>
<dbReference type="Gene3D" id="1.10.3720.10">
    <property type="entry name" value="MetI-like"/>
    <property type="match status" value="1"/>
</dbReference>
<evidence type="ECO:0000256" key="4">
    <source>
        <dbReference type="ARBA" id="ARBA00022692"/>
    </source>
</evidence>
<dbReference type="Pfam" id="PF00528">
    <property type="entry name" value="BPD_transp_1"/>
    <property type="match status" value="1"/>
</dbReference>
<feature type="transmembrane region" description="Helical" evidence="7">
    <location>
        <begin position="42"/>
        <end position="60"/>
    </location>
</feature>
<evidence type="ECO:0000256" key="3">
    <source>
        <dbReference type="ARBA" id="ARBA00022475"/>
    </source>
</evidence>
<dbReference type="PANTHER" id="PTHR47737:SF1">
    <property type="entry name" value="GLYCINE BETAINE_PROLINE BETAINE TRANSPORT SYSTEM PERMEASE PROTEIN PROW"/>
    <property type="match status" value="1"/>
</dbReference>
<dbReference type="PANTHER" id="PTHR47737">
    <property type="entry name" value="GLYCINE BETAINE/PROLINE BETAINE TRANSPORT SYSTEM PERMEASE PROTEIN PROW"/>
    <property type="match status" value="1"/>
</dbReference>
<evidence type="ECO:0000259" key="8">
    <source>
        <dbReference type="PROSITE" id="PS50928"/>
    </source>
</evidence>
<keyword evidence="2 7" id="KW-0813">Transport</keyword>
<keyword evidence="3" id="KW-1003">Cell membrane</keyword>
<keyword evidence="5 7" id="KW-1133">Transmembrane helix</keyword>
<dbReference type="eggNOG" id="COG4176">
    <property type="taxonomic scope" value="Bacteria"/>
</dbReference>
<gene>
    <name evidence="9" type="primary">proW</name>
    <name evidence="9" type="ordered locus">CKL_0778</name>
</gene>
<accession>A5N6A0</accession>
<dbReference type="CDD" id="cd06261">
    <property type="entry name" value="TM_PBP2"/>
    <property type="match status" value="1"/>
</dbReference>
<dbReference type="EMBL" id="CP000673">
    <property type="protein sequence ID" value="EDK32831.1"/>
    <property type="molecule type" value="Genomic_DNA"/>
</dbReference>
<feature type="transmembrane region" description="Helical" evidence="7">
    <location>
        <begin position="134"/>
        <end position="159"/>
    </location>
</feature>
<feature type="transmembrane region" description="Helical" evidence="7">
    <location>
        <begin position="91"/>
        <end position="113"/>
    </location>
</feature>
<dbReference type="RefSeq" id="WP_011989346.1">
    <property type="nucleotide sequence ID" value="NC_009706.1"/>
</dbReference>
<feature type="transmembrane region" description="Helical" evidence="7">
    <location>
        <begin position="67"/>
        <end position="85"/>
    </location>
</feature>
<evidence type="ECO:0000256" key="6">
    <source>
        <dbReference type="ARBA" id="ARBA00023136"/>
    </source>
</evidence>
<evidence type="ECO:0000313" key="10">
    <source>
        <dbReference type="Proteomes" id="UP000002411"/>
    </source>
</evidence>
<keyword evidence="6 7" id="KW-0472">Membrane</keyword>
<evidence type="ECO:0000256" key="5">
    <source>
        <dbReference type="ARBA" id="ARBA00022989"/>
    </source>
</evidence>
<dbReference type="GO" id="GO:0005275">
    <property type="term" value="F:amine transmembrane transporter activity"/>
    <property type="evidence" value="ECO:0007669"/>
    <property type="project" value="TreeGrafter"/>
</dbReference>
<feature type="transmembrane region" description="Helical" evidence="7">
    <location>
        <begin position="214"/>
        <end position="233"/>
    </location>
</feature>
<dbReference type="PROSITE" id="PS50928">
    <property type="entry name" value="ABC_TM1"/>
    <property type="match status" value="1"/>
</dbReference>
<evidence type="ECO:0000256" key="1">
    <source>
        <dbReference type="ARBA" id="ARBA00004141"/>
    </source>
</evidence>
<dbReference type="STRING" id="431943.CKL_0778"/>
<dbReference type="GO" id="GO:0031460">
    <property type="term" value="P:glycine betaine transport"/>
    <property type="evidence" value="ECO:0007669"/>
    <property type="project" value="TreeGrafter"/>
</dbReference>
<proteinExistence type="inferred from homology"/>
<dbReference type="GO" id="GO:0015871">
    <property type="term" value="P:choline transport"/>
    <property type="evidence" value="ECO:0007669"/>
    <property type="project" value="TreeGrafter"/>
</dbReference>
<dbReference type="Proteomes" id="UP000002411">
    <property type="component" value="Chromosome"/>
</dbReference>
<dbReference type="InterPro" id="IPR000515">
    <property type="entry name" value="MetI-like"/>
</dbReference>
<dbReference type="InterPro" id="IPR035906">
    <property type="entry name" value="MetI-like_sf"/>
</dbReference>
<dbReference type="AlphaFoldDB" id="A5N6A0"/>
<name>A5N6A0_CLOK5</name>
<sequence>MFTFHVGPFFEFIVNWLTDNMEPFFHLITLINSTLIEGLETVLLSVPSIIVIIVFSLLALKLSGKKVAVFTAIGLLFIDCIELWPQTMETLALVIVSTLISLIIGIPLGILASRSEGFNRVIRPILDFMQTMPAFVYLIPAVLFFGMGKVPGAISTVIFSMPPAVRLTNLGIRQVPEDVIEAARSFGSTKSQMLYKVQIPIALPTILAGVNQTIMLSLSMVVISAMIGAGGLGREVYNGITQMEIGSGFESGIAVVILAMVLDRITQSLGHKKK</sequence>
<keyword evidence="4 7" id="KW-0812">Transmembrane</keyword>
<protein>
    <submittedName>
        <fullName evidence="9">ProW</fullName>
    </submittedName>
</protein>
<evidence type="ECO:0000313" key="9">
    <source>
        <dbReference type="EMBL" id="EDK32831.1"/>
    </source>
</evidence>
<reference evidence="9 10" key="1">
    <citation type="journal article" date="2008" name="Proc. Natl. Acad. Sci. U.S.A.">
        <title>The genome of Clostridium kluyveri, a strict anaerobe with unique metabolic features.</title>
        <authorList>
            <person name="Seedorf H."/>
            <person name="Fricke W.F."/>
            <person name="Veith B."/>
            <person name="Brueggemann H."/>
            <person name="Liesegang H."/>
            <person name="Strittmatter A."/>
            <person name="Miethke M."/>
            <person name="Buckel W."/>
            <person name="Hinderberger J."/>
            <person name="Li F."/>
            <person name="Hagemeier C."/>
            <person name="Thauer R.K."/>
            <person name="Gottschalk G."/>
        </authorList>
    </citation>
    <scope>NUCLEOTIDE SEQUENCE [LARGE SCALE GENOMIC DNA]</scope>
    <source>
        <strain evidence="10">ATCC 8527 / DSM 555 / NCIMB 10680</strain>
    </source>
</reference>
<dbReference type="HOGENOM" id="CLU_028473_1_0_9"/>